<evidence type="ECO:0000313" key="8">
    <source>
        <dbReference type="Proteomes" id="UP000664109"/>
    </source>
</evidence>
<feature type="transmembrane region" description="Helical" evidence="6">
    <location>
        <begin position="118"/>
        <end position="140"/>
    </location>
</feature>
<feature type="transmembrane region" description="Helical" evidence="6">
    <location>
        <begin position="79"/>
        <end position="97"/>
    </location>
</feature>
<evidence type="ECO:0000313" key="7">
    <source>
        <dbReference type="EMBL" id="MBM9622020.1"/>
    </source>
</evidence>
<dbReference type="RefSeq" id="WP_205375813.1">
    <property type="nucleotide sequence ID" value="NZ_JAFEJA010000001.1"/>
</dbReference>
<keyword evidence="4 6" id="KW-1133">Transmembrane helix</keyword>
<gene>
    <name evidence="7" type="ORF">JE024_25450</name>
</gene>
<feature type="transmembrane region" description="Helical" evidence="6">
    <location>
        <begin position="47"/>
        <end position="67"/>
    </location>
</feature>
<feature type="transmembrane region" description="Helical" evidence="6">
    <location>
        <begin position="210"/>
        <end position="229"/>
    </location>
</feature>
<dbReference type="EMBL" id="JAFEJA010000001">
    <property type="protein sequence ID" value="MBM9622020.1"/>
    <property type="molecule type" value="Genomic_DNA"/>
</dbReference>
<evidence type="ECO:0000256" key="5">
    <source>
        <dbReference type="ARBA" id="ARBA00023136"/>
    </source>
</evidence>
<dbReference type="Proteomes" id="UP000664109">
    <property type="component" value="Unassembled WGS sequence"/>
</dbReference>
<feature type="transmembrane region" description="Helical" evidence="6">
    <location>
        <begin position="360"/>
        <end position="379"/>
    </location>
</feature>
<evidence type="ECO:0000256" key="2">
    <source>
        <dbReference type="ARBA" id="ARBA00022475"/>
    </source>
</evidence>
<protein>
    <submittedName>
        <fullName evidence="7">Lipopolysaccharide biosynthesis protein</fullName>
    </submittedName>
</protein>
<name>A0ABS2UZ77_9ACTN</name>
<proteinExistence type="predicted"/>
<feature type="transmembrane region" description="Helical" evidence="6">
    <location>
        <begin position="184"/>
        <end position="204"/>
    </location>
</feature>
<evidence type="ECO:0000256" key="3">
    <source>
        <dbReference type="ARBA" id="ARBA00022692"/>
    </source>
</evidence>
<comment type="subcellular location">
    <subcellularLocation>
        <location evidence="1">Cell membrane</location>
        <topology evidence="1">Multi-pass membrane protein</topology>
    </subcellularLocation>
</comment>
<feature type="transmembrane region" description="Helical" evidence="6">
    <location>
        <begin position="415"/>
        <end position="439"/>
    </location>
</feature>
<feature type="transmembrane region" description="Helical" evidence="6">
    <location>
        <begin position="152"/>
        <end position="177"/>
    </location>
</feature>
<evidence type="ECO:0000256" key="1">
    <source>
        <dbReference type="ARBA" id="ARBA00004651"/>
    </source>
</evidence>
<comment type="caution">
    <text evidence="7">The sequence shown here is derived from an EMBL/GenBank/DDBJ whole genome shotgun (WGS) entry which is preliminary data.</text>
</comment>
<reference evidence="7 8" key="1">
    <citation type="journal article" date="2016" name="Arch. Microbiol.">
        <title>Streptomyces zhihengii sp. nov., isolated from rhizospheric soil of Psammosilene tunicoides.</title>
        <authorList>
            <person name="Huang M.J."/>
            <person name="Fei J.J."/>
            <person name="Salam N."/>
            <person name="Kim C.J."/>
            <person name="Hozzein W.N."/>
            <person name="Xiao M."/>
            <person name="Huang H.Q."/>
            <person name="Li W.J."/>
        </authorList>
    </citation>
    <scope>NUCLEOTIDE SEQUENCE [LARGE SCALE GENOMIC DNA]</scope>
    <source>
        <strain evidence="7 8">YIM T102</strain>
    </source>
</reference>
<keyword evidence="5 6" id="KW-0472">Membrane</keyword>
<dbReference type="InterPro" id="IPR050833">
    <property type="entry name" value="Poly_Biosynth_Transport"/>
</dbReference>
<keyword evidence="3 6" id="KW-0812">Transmembrane</keyword>
<feature type="transmembrane region" description="Helical" evidence="6">
    <location>
        <begin position="281"/>
        <end position="304"/>
    </location>
</feature>
<feature type="transmembrane region" description="Helical" evidence="6">
    <location>
        <begin position="325"/>
        <end position="348"/>
    </location>
</feature>
<dbReference type="PANTHER" id="PTHR30250">
    <property type="entry name" value="PST FAMILY PREDICTED COLANIC ACID TRANSPORTER"/>
    <property type="match status" value="1"/>
</dbReference>
<feature type="transmembrane region" description="Helical" evidence="6">
    <location>
        <begin position="250"/>
        <end position="275"/>
    </location>
</feature>
<feature type="transmembrane region" description="Helical" evidence="6">
    <location>
        <begin position="391"/>
        <end position="409"/>
    </location>
</feature>
<dbReference type="PANTHER" id="PTHR30250:SF11">
    <property type="entry name" value="O-ANTIGEN TRANSPORTER-RELATED"/>
    <property type="match status" value="1"/>
</dbReference>
<keyword evidence="8" id="KW-1185">Reference proteome</keyword>
<evidence type="ECO:0000256" key="6">
    <source>
        <dbReference type="SAM" id="Phobius"/>
    </source>
</evidence>
<organism evidence="7 8">
    <name type="scientific">Streptomyces zhihengii</name>
    <dbReference type="NCBI Taxonomy" id="1818004"/>
    <lineage>
        <taxon>Bacteria</taxon>
        <taxon>Bacillati</taxon>
        <taxon>Actinomycetota</taxon>
        <taxon>Actinomycetes</taxon>
        <taxon>Kitasatosporales</taxon>
        <taxon>Streptomycetaceae</taxon>
        <taxon>Streptomyces</taxon>
    </lineage>
</organism>
<keyword evidence="2" id="KW-1003">Cell membrane</keyword>
<sequence>MKLEAPARPASAPRRWRAAALARSTTRPAGPGRIADIRRDPLMSNSFFLMLTTVTAAAAGFLFWILVAHLYPAEEVGRASSLISCVYLLSYFSLFGLSNTLVRHLPTSERPGDETSTAVVTACFGTLLVSGTFVLAVPWLAPQLAFVHSSPLTVVVFLVLAGGAAVNLLTDSVFVAFRSTRYNFAINGVLMGSLKVALPVAFVFAGAMGIFLASGLASAVAAAVSIWVARRKLRLRVRPYFSWRLLRRTIAYSLSNYVACSLNLVPQIVLPLVVLERLGPVPAAVFFIAFQIANLVYCASYAIGDALFAEGSQAKADLRSIARRSGAAMLAVNVPAAAFVMLLAGHILNVFGPEYARGGTTTLLVFALSALGVAFYTWADFLLKVTRQLTASVVSNLVAFAVILGITLAKVDEGLVWAAIAWGIGNVASGVVATAALLLSRRGPLAARRPSRKEAS</sequence>
<evidence type="ECO:0000256" key="4">
    <source>
        <dbReference type="ARBA" id="ARBA00022989"/>
    </source>
</evidence>
<accession>A0ABS2UZ77</accession>